<gene>
    <name evidence="1" type="ORF">SAMN04488057_116108</name>
</gene>
<accession>A0A1M7QD74</accession>
<evidence type="ECO:0000313" key="1">
    <source>
        <dbReference type="EMBL" id="SHN28779.1"/>
    </source>
</evidence>
<dbReference type="AlphaFoldDB" id="A0A1M7QD74"/>
<protein>
    <submittedName>
        <fullName evidence="1">Uncharacterized protein</fullName>
    </submittedName>
</protein>
<proteinExistence type="predicted"/>
<name>A0A1M7QD74_9BACT</name>
<evidence type="ECO:0000313" key="2">
    <source>
        <dbReference type="Proteomes" id="UP000184513"/>
    </source>
</evidence>
<sequence>MPKLFKKCWSTKVFLEIRKINGYKAAETDGMIRPEKSIELYFWHYLFNLKCL</sequence>
<reference evidence="1 2" key="1">
    <citation type="submission" date="2016-11" db="EMBL/GenBank/DDBJ databases">
        <authorList>
            <person name="Jaros S."/>
            <person name="Januszkiewicz K."/>
            <person name="Wedrychowicz H."/>
        </authorList>
    </citation>
    <scope>NUCLEOTIDE SEQUENCE [LARGE SCALE GENOMIC DNA]</scope>
    <source>
        <strain evidence="1 2">CGMCC 1.6102</strain>
    </source>
</reference>
<dbReference type="Proteomes" id="UP000184513">
    <property type="component" value="Unassembled WGS sequence"/>
</dbReference>
<dbReference type="STRING" id="388280.SAMN04488057_116108"/>
<organism evidence="1 2">
    <name type="scientific">Cyclobacterium lianum</name>
    <dbReference type="NCBI Taxonomy" id="388280"/>
    <lineage>
        <taxon>Bacteria</taxon>
        <taxon>Pseudomonadati</taxon>
        <taxon>Bacteroidota</taxon>
        <taxon>Cytophagia</taxon>
        <taxon>Cytophagales</taxon>
        <taxon>Cyclobacteriaceae</taxon>
        <taxon>Cyclobacterium</taxon>
    </lineage>
</organism>
<keyword evidence="2" id="KW-1185">Reference proteome</keyword>
<dbReference type="EMBL" id="FRCY01000016">
    <property type="protein sequence ID" value="SHN28779.1"/>
    <property type="molecule type" value="Genomic_DNA"/>
</dbReference>